<evidence type="ECO:0000256" key="1">
    <source>
        <dbReference type="SAM" id="Phobius"/>
    </source>
</evidence>
<evidence type="ECO:0000313" key="8">
    <source>
        <dbReference type="Proteomes" id="UP000663825"/>
    </source>
</evidence>
<dbReference type="Proteomes" id="UP000663825">
    <property type="component" value="Unassembled WGS sequence"/>
</dbReference>
<reference evidence="2" key="1">
    <citation type="submission" date="2021-02" db="EMBL/GenBank/DDBJ databases">
        <authorList>
            <person name="Nowell W R."/>
        </authorList>
    </citation>
    <scope>NUCLEOTIDE SEQUENCE</scope>
</reference>
<evidence type="ECO:0000313" key="7">
    <source>
        <dbReference type="EMBL" id="CAF4761953.1"/>
    </source>
</evidence>
<dbReference type="AlphaFoldDB" id="A0A817QX84"/>
<protein>
    <submittedName>
        <fullName evidence="2">Uncharacterized protein</fullName>
    </submittedName>
</protein>
<dbReference type="EMBL" id="CAJNYD010003347">
    <property type="protein sequence ID" value="CAF3499734.1"/>
    <property type="molecule type" value="Genomic_DNA"/>
</dbReference>
<keyword evidence="9" id="KW-1185">Reference proteome</keyword>
<dbReference type="EMBL" id="CAJOBP010004338">
    <property type="protein sequence ID" value="CAF4437149.1"/>
    <property type="molecule type" value="Genomic_DNA"/>
</dbReference>
<evidence type="ECO:0000313" key="6">
    <source>
        <dbReference type="EMBL" id="CAF4496245.1"/>
    </source>
</evidence>
<dbReference type="EMBL" id="CAJNXB010002187">
    <property type="protein sequence ID" value="CAF3221195.1"/>
    <property type="molecule type" value="Genomic_DNA"/>
</dbReference>
<dbReference type="EMBL" id="CAJOBR010004004">
    <property type="protein sequence ID" value="CAF4761953.1"/>
    <property type="molecule type" value="Genomic_DNA"/>
</dbReference>
<comment type="caution">
    <text evidence="2">The sequence shown here is derived from an EMBL/GenBank/DDBJ whole genome shotgun (WGS) entry which is preliminary data.</text>
</comment>
<dbReference type="Proteomes" id="UP000663872">
    <property type="component" value="Unassembled WGS sequence"/>
</dbReference>
<evidence type="ECO:0000313" key="9">
    <source>
        <dbReference type="Proteomes" id="UP000663873"/>
    </source>
</evidence>
<evidence type="ECO:0000313" key="3">
    <source>
        <dbReference type="EMBL" id="CAF3499734.1"/>
    </source>
</evidence>
<keyword evidence="1" id="KW-0472">Membrane</keyword>
<dbReference type="Proteomes" id="UP000663833">
    <property type="component" value="Unassembled WGS sequence"/>
</dbReference>
<proteinExistence type="predicted"/>
<organism evidence="2 8">
    <name type="scientific">Rotaria socialis</name>
    <dbReference type="NCBI Taxonomy" id="392032"/>
    <lineage>
        <taxon>Eukaryota</taxon>
        <taxon>Metazoa</taxon>
        <taxon>Spiralia</taxon>
        <taxon>Gnathifera</taxon>
        <taxon>Rotifera</taxon>
        <taxon>Eurotatoria</taxon>
        <taxon>Bdelloidea</taxon>
        <taxon>Philodinida</taxon>
        <taxon>Philodinidae</taxon>
        <taxon>Rotaria</taxon>
    </lineage>
</organism>
<dbReference type="EMBL" id="CAJOBO010003550">
    <property type="protein sequence ID" value="CAF4496245.1"/>
    <property type="molecule type" value="Genomic_DNA"/>
</dbReference>
<dbReference type="Proteomes" id="UP000663873">
    <property type="component" value="Unassembled WGS sequence"/>
</dbReference>
<feature type="transmembrane region" description="Helical" evidence="1">
    <location>
        <begin position="75"/>
        <end position="94"/>
    </location>
</feature>
<keyword evidence="1" id="KW-1133">Transmembrane helix</keyword>
<gene>
    <name evidence="4" type="ORF">GRG538_LOCUS29412</name>
    <name evidence="6" type="ORF">HFQ381_LOCUS27423</name>
    <name evidence="3" type="ORF">LUA448_LOCUS25215</name>
    <name evidence="7" type="ORF">QYT958_LOCUS21675</name>
    <name evidence="2" type="ORF">TIS948_LOCUS13630</name>
    <name evidence="5" type="ORF">UJA718_LOCUS21797</name>
</gene>
<dbReference type="Proteomes" id="UP000663848">
    <property type="component" value="Unassembled WGS sequence"/>
</dbReference>
<evidence type="ECO:0000313" key="4">
    <source>
        <dbReference type="EMBL" id="CAF3717251.1"/>
    </source>
</evidence>
<name>A0A817QX84_9BILA</name>
<dbReference type="Proteomes" id="UP000663851">
    <property type="component" value="Unassembled WGS sequence"/>
</dbReference>
<keyword evidence="1" id="KW-0812">Transmembrane</keyword>
<sequence>MFFERRIIPVPVIVISLRSDRVDPKIFRVCLFLQARLLLFLLVNCTLLFAKGIIVDIDEIFSFKLFFSVDNDGDIFISMNFTLLRSFLLFGAVVTKTFNDVT</sequence>
<dbReference type="EMBL" id="CAJNYT010005154">
    <property type="protein sequence ID" value="CAF3717251.1"/>
    <property type="molecule type" value="Genomic_DNA"/>
</dbReference>
<feature type="transmembrane region" description="Helical" evidence="1">
    <location>
        <begin position="37"/>
        <end position="55"/>
    </location>
</feature>
<evidence type="ECO:0000313" key="5">
    <source>
        <dbReference type="EMBL" id="CAF4437149.1"/>
    </source>
</evidence>
<accession>A0A817QX84</accession>
<evidence type="ECO:0000313" key="2">
    <source>
        <dbReference type="EMBL" id="CAF3221195.1"/>
    </source>
</evidence>